<keyword evidence="1" id="KW-0812">Transmembrane</keyword>
<name>A0A6C0B1Z9_9ZZZZ</name>
<keyword evidence="1" id="KW-1133">Transmembrane helix</keyword>
<accession>A0A6C0B1Z9</accession>
<keyword evidence="1" id="KW-0472">Membrane</keyword>
<evidence type="ECO:0000256" key="1">
    <source>
        <dbReference type="SAM" id="Phobius"/>
    </source>
</evidence>
<sequence>MANSDQNPIWDQIESAPSNAADSVMGPSYSYAENIQGPASLGVGSRGTISQLTTNTGAIFQYMKYMIAGPALGNQYFVNTGGSCMASDKSIQARYNYINNISSGADVLPESMKRDLGGVASNFDGLIPGMLEDTENLNPIHLFTSLAADSTPTCECYTCPTSGGDQSRFLNKDLTADFNSSKCVQADISKCIQTKEGFVDRSDSAYPILIAIGVLAILIAIK</sequence>
<protein>
    <submittedName>
        <fullName evidence="2">Uncharacterized protein</fullName>
    </submittedName>
</protein>
<proteinExistence type="predicted"/>
<organism evidence="2">
    <name type="scientific">viral metagenome</name>
    <dbReference type="NCBI Taxonomy" id="1070528"/>
    <lineage>
        <taxon>unclassified sequences</taxon>
        <taxon>metagenomes</taxon>
        <taxon>organismal metagenomes</taxon>
    </lineage>
</organism>
<dbReference type="AlphaFoldDB" id="A0A6C0B1Z9"/>
<feature type="transmembrane region" description="Helical" evidence="1">
    <location>
        <begin position="204"/>
        <end position="221"/>
    </location>
</feature>
<evidence type="ECO:0000313" key="2">
    <source>
        <dbReference type="EMBL" id="QHS85824.1"/>
    </source>
</evidence>
<dbReference type="EMBL" id="MN739048">
    <property type="protein sequence ID" value="QHS85824.1"/>
    <property type="molecule type" value="Genomic_DNA"/>
</dbReference>
<reference evidence="2" key="1">
    <citation type="journal article" date="2020" name="Nature">
        <title>Giant virus diversity and host interactions through global metagenomics.</title>
        <authorList>
            <person name="Schulz F."/>
            <person name="Roux S."/>
            <person name="Paez-Espino D."/>
            <person name="Jungbluth S."/>
            <person name="Walsh D.A."/>
            <person name="Denef V.J."/>
            <person name="McMahon K.D."/>
            <person name="Konstantinidis K.T."/>
            <person name="Eloe-Fadrosh E.A."/>
            <person name="Kyrpides N.C."/>
            <person name="Woyke T."/>
        </authorList>
    </citation>
    <scope>NUCLEOTIDE SEQUENCE</scope>
    <source>
        <strain evidence="2">GVMAG-M-3300009185-36</strain>
    </source>
</reference>